<keyword evidence="2" id="KW-1185">Reference proteome</keyword>
<protein>
    <submittedName>
        <fullName evidence="1">Uncharacterized protein</fullName>
    </submittedName>
</protein>
<proteinExistence type="predicted"/>
<gene>
    <name evidence="1" type="ORF">PORY_002677</name>
</gene>
<comment type="caution">
    <text evidence="1">The sequence shown here is derived from an EMBL/GenBank/DDBJ whole genome shotgun (WGS) entry which is preliminary data.</text>
</comment>
<evidence type="ECO:0000313" key="2">
    <source>
        <dbReference type="Proteomes" id="UP000768646"/>
    </source>
</evidence>
<evidence type="ECO:0000313" key="1">
    <source>
        <dbReference type="EMBL" id="KAG4303933.1"/>
    </source>
</evidence>
<sequence>MRNYRRENKELLLGSYVKENDQITTKSISIVDFLSSSNEFKPLIKSLQHTRLINYLNFLKNITFIAPTEKAFLNKTELTAEILKYHILNGLFFKDKVNDGFVFRSRIYSYGEQEGPIGVKVKKIVNISTKEEIVNVGGVSIVRGDYITRNGIVQVTNEIMILPKDMYYIFSRSPDLSIFMGLLDYEIFKYKKITIFAPINEAFKIFNDVEYAYLLSKYGVSDLRMLVHNHLQINTVIYKSDVIDKFSSKSDANEILNFSKNQTGFYVNEHKITEYDIITKNGSIEGCMKIINFLGVIHKISSLLFPASLEFTPLKYLYGMDTKKFANEIFVTGLADLINNKTIEQAIFAPIDSSLYLNVNMENYQIIQEIKYHLIPCWLDINTLEDQMLLTTKMKGRLLGGKEQKIKISKKNGKIWLNDRSVILGNPFTIGKTQIYRIDSELIPPFSFPAAAAPMFHISTTMEYLYNTNIDIQLHNKESLTYLVPLNSAWENLGLVRDYLLLESSKDMLREVLLNIVLDGVVYSEEFLLNRTLFTLRGVPLTIQKKSTGFSIFSRNNSHTSQIERRDILLENGVAHTVSQVFIPPNLNIIPQHLFLAKNISLFPQSIEFTDFFYVLNPEEKFTILAPINSVWKLFNDTVRNHIALQEIIKLHLLPPLSSNSDFLKDAHPRQSLHKSGVKITALKIHGSLYYIFFHSSKNCYQRVNVLGEGKTTFRGQIIIIDQVLDPTCAISLSYIYILRISFLFIIIFITFYFFVKKILLKTSFGKFIASIASNYGFGFSNRYSNYRRVNTHQYSDERRPFYFRHLPDRSSSRPILHRMLTV</sequence>
<dbReference type="EMBL" id="JABTEG010000014">
    <property type="protein sequence ID" value="KAG4303933.1"/>
    <property type="molecule type" value="Genomic_DNA"/>
</dbReference>
<reference evidence="1 2" key="1">
    <citation type="journal article" date="2021" name="Commun. Biol.">
        <title>Genomic insights into the host specific adaptation of the Pneumocystis genus.</title>
        <authorList>
            <person name="Cisse O.H."/>
            <person name="Ma L."/>
            <person name="Dekker J.P."/>
            <person name="Khil P.P."/>
            <person name="Youn J.-H."/>
            <person name="Brenchley J.M."/>
            <person name="Blair R."/>
            <person name="Pahar B."/>
            <person name="Chabe M."/>
            <person name="Van Rompay K.K.A."/>
            <person name="Keesler R."/>
            <person name="Sukura A."/>
            <person name="Hirsch V."/>
            <person name="Kutty G."/>
            <person name="Liu Y."/>
            <person name="Peng L."/>
            <person name="Chen J."/>
            <person name="Song J."/>
            <person name="Weissenbacher-Lang C."/>
            <person name="Xu J."/>
            <person name="Upham N.S."/>
            <person name="Stajich J.E."/>
            <person name="Cuomo C.A."/>
            <person name="Cushion M.T."/>
            <person name="Kovacs J.A."/>
        </authorList>
    </citation>
    <scope>NUCLEOTIDE SEQUENCE [LARGE SCALE GENOMIC DNA]</scope>
    <source>
        <strain evidence="1 2">RABM</strain>
    </source>
</reference>
<organism evidence="1 2">
    <name type="scientific">Pneumocystis oryctolagi</name>
    <dbReference type="NCBI Taxonomy" id="42067"/>
    <lineage>
        <taxon>Eukaryota</taxon>
        <taxon>Fungi</taxon>
        <taxon>Dikarya</taxon>
        <taxon>Ascomycota</taxon>
        <taxon>Taphrinomycotina</taxon>
        <taxon>Pneumocystomycetes</taxon>
        <taxon>Pneumocystaceae</taxon>
        <taxon>Pneumocystis</taxon>
    </lineage>
</organism>
<accession>A0ACB7CAI0</accession>
<dbReference type="Proteomes" id="UP000768646">
    <property type="component" value="Unassembled WGS sequence"/>
</dbReference>
<name>A0ACB7CAI0_9ASCO</name>